<dbReference type="EMBL" id="CP021425">
    <property type="protein sequence ID" value="ARU56412.1"/>
    <property type="molecule type" value="Genomic_DNA"/>
</dbReference>
<dbReference type="Proteomes" id="UP000196027">
    <property type="component" value="Chromosome"/>
</dbReference>
<organism evidence="2 3">
    <name type="scientific">Oleiphilus messinensis</name>
    <dbReference type="NCBI Taxonomy" id="141451"/>
    <lineage>
        <taxon>Bacteria</taxon>
        <taxon>Pseudomonadati</taxon>
        <taxon>Pseudomonadota</taxon>
        <taxon>Gammaproteobacteria</taxon>
        <taxon>Oceanospirillales</taxon>
        <taxon>Oleiphilaceae</taxon>
        <taxon>Oleiphilus</taxon>
    </lineage>
</organism>
<keyword evidence="3" id="KW-1185">Reference proteome</keyword>
<evidence type="ECO:0000313" key="2">
    <source>
        <dbReference type="EMBL" id="ARU56412.1"/>
    </source>
</evidence>
<dbReference type="InterPro" id="IPR020941">
    <property type="entry name" value="SUFU-like_domain"/>
</dbReference>
<dbReference type="RefSeq" id="WP_087461397.1">
    <property type="nucleotide sequence ID" value="NZ_CP021425.1"/>
</dbReference>
<name>A0A1Y0I7D9_9GAMM</name>
<dbReference type="Pfam" id="PF05076">
    <property type="entry name" value="SUFU"/>
    <property type="match status" value="1"/>
</dbReference>
<dbReference type="AlphaFoldDB" id="A0A1Y0I7D9"/>
<gene>
    <name evidence="2" type="ORF">OLMES_2349</name>
</gene>
<evidence type="ECO:0000259" key="1">
    <source>
        <dbReference type="Pfam" id="PF05076"/>
    </source>
</evidence>
<protein>
    <recommendedName>
        <fullName evidence="1">Suppressor of fused-like domain-containing protein</fullName>
    </recommendedName>
</protein>
<dbReference type="KEGG" id="ome:OLMES_2349"/>
<sequence length="201" mass="22919">MKLEHNRAAIPTPRMKALYRHFTDKWGEPDHLIWFDPNQATRNCTLKKIHIGAWLADEDCDVNSFVSFGMSETEMGHSGSGKRAELQFAVRGWLSKTEIHEIARFLANVAEYPFMNSLELDWWHSIRDAGSVPCFPKISKILFRPPFTESANASTSYNTEMIKFLFVVPLSEAENQILSTDGPGAYEQYMTDNGFDLLGHK</sequence>
<reference evidence="2 3" key="1">
    <citation type="submission" date="2017-05" db="EMBL/GenBank/DDBJ databases">
        <title>Genomic insights into alkan degradation activity of Oleiphilus messinensis.</title>
        <authorList>
            <person name="Kozyavkin S.A."/>
            <person name="Slesarev A.I."/>
            <person name="Golyshin P.N."/>
            <person name="Korzhenkov A."/>
            <person name="Golyshina O.N."/>
            <person name="Toshchakov S.V."/>
        </authorList>
    </citation>
    <scope>NUCLEOTIDE SEQUENCE [LARGE SCALE GENOMIC DNA]</scope>
    <source>
        <strain evidence="2 3">ME102</strain>
    </source>
</reference>
<evidence type="ECO:0000313" key="3">
    <source>
        <dbReference type="Proteomes" id="UP000196027"/>
    </source>
</evidence>
<dbReference type="OrthoDB" id="7065678at2"/>
<proteinExistence type="predicted"/>
<accession>A0A1Y0I7D9</accession>
<feature type="domain" description="Suppressor of fused-like" evidence="1">
    <location>
        <begin position="57"/>
        <end position="193"/>
    </location>
</feature>